<feature type="transmembrane region" description="Helical" evidence="7">
    <location>
        <begin position="294"/>
        <end position="311"/>
    </location>
</feature>
<keyword evidence="5 7" id="KW-1133">Transmembrane helix</keyword>
<dbReference type="CDD" id="cd06173">
    <property type="entry name" value="MFS_MefA_like"/>
    <property type="match status" value="1"/>
</dbReference>
<feature type="transmembrane region" description="Helical" evidence="7">
    <location>
        <begin position="41"/>
        <end position="60"/>
    </location>
</feature>
<organism evidence="9 10">
    <name type="scientific">Agromyces mediolanus</name>
    <name type="common">Corynebacterium mediolanum</name>
    <dbReference type="NCBI Taxonomy" id="41986"/>
    <lineage>
        <taxon>Bacteria</taxon>
        <taxon>Bacillati</taxon>
        <taxon>Actinomycetota</taxon>
        <taxon>Actinomycetes</taxon>
        <taxon>Micrococcales</taxon>
        <taxon>Microbacteriaceae</taxon>
        <taxon>Agromyces</taxon>
    </lineage>
</organism>
<feature type="transmembrane region" description="Helical" evidence="7">
    <location>
        <begin position="72"/>
        <end position="95"/>
    </location>
</feature>
<dbReference type="SUPFAM" id="SSF103473">
    <property type="entry name" value="MFS general substrate transporter"/>
    <property type="match status" value="1"/>
</dbReference>
<evidence type="ECO:0000256" key="7">
    <source>
        <dbReference type="SAM" id="Phobius"/>
    </source>
</evidence>
<sequence>MPKRSGFAALWASQATSNTADGILAAAAPLLVASLTRDPVIVAGMTVVQFLPWLVFTLPAGALTDRMDRRTLLVAGNLLRALGFALLATSVAVGWQSVWLLYAAVFVAGTAETIVDNAALTVPPRLVPRAQLERANGRLFATQSVVNTFVGPPIGSVLMAVAATLAFFTSAGLFAVAAAAALLLPQLRPAAHGTPATDAATDGPPPRPSSMAADIAAGWGHFWRHRLLRRVALISASFNFFGTATGAILVLLATGPLGVPEAWYGLFIAVPAAGAILGSLVAERVIPRIGGGPVMWAAALVPAASFAVLGLSTNLVLVLVGMFLAAVATACNQIVVSTLRQAAVPDALLGRVTAAYRLIVLGAVPFGGLAGGVLASAFGLQPTFVIAAVGLALAAVLLMPGVTSEALRRAELG</sequence>
<accession>A0A918CFK0</accession>
<dbReference type="PANTHER" id="PTHR23513:SF6">
    <property type="entry name" value="MAJOR FACILITATOR SUPERFAMILY ASSOCIATED DOMAIN-CONTAINING PROTEIN"/>
    <property type="match status" value="1"/>
</dbReference>
<proteinExistence type="predicted"/>
<dbReference type="Gene3D" id="1.20.1250.20">
    <property type="entry name" value="MFS general substrate transporter like domains"/>
    <property type="match status" value="1"/>
</dbReference>
<evidence type="ECO:0000256" key="6">
    <source>
        <dbReference type="ARBA" id="ARBA00023136"/>
    </source>
</evidence>
<dbReference type="GO" id="GO:0022857">
    <property type="term" value="F:transmembrane transporter activity"/>
    <property type="evidence" value="ECO:0007669"/>
    <property type="project" value="InterPro"/>
</dbReference>
<keyword evidence="4 7" id="KW-0812">Transmembrane</keyword>
<dbReference type="RefSeq" id="WP_189084534.1">
    <property type="nucleotide sequence ID" value="NZ_BMRJ01000001.1"/>
</dbReference>
<dbReference type="InterPro" id="IPR010290">
    <property type="entry name" value="TM_effector"/>
</dbReference>
<reference evidence="9" key="1">
    <citation type="journal article" date="2014" name="Int. J. Syst. Evol. Microbiol.">
        <title>Complete genome sequence of Corynebacterium casei LMG S-19264T (=DSM 44701T), isolated from a smear-ripened cheese.</title>
        <authorList>
            <consortium name="US DOE Joint Genome Institute (JGI-PGF)"/>
            <person name="Walter F."/>
            <person name="Albersmeier A."/>
            <person name="Kalinowski J."/>
            <person name="Ruckert C."/>
        </authorList>
    </citation>
    <scope>NUCLEOTIDE SEQUENCE</scope>
    <source>
        <strain evidence="9">JCM 3346</strain>
    </source>
</reference>
<evidence type="ECO:0000256" key="5">
    <source>
        <dbReference type="ARBA" id="ARBA00022989"/>
    </source>
</evidence>
<dbReference type="Proteomes" id="UP000610303">
    <property type="component" value="Unassembled WGS sequence"/>
</dbReference>
<protein>
    <submittedName>
        <fullName evidence="9">MFS transporter</fullName>
    </submittedName>
</protein>
<feature type="domain" description="Major facilitator superfamily (MFS) profile" evidence="8">
    <location>
        <begin position="1"/>
        <end position="189"/>
    </location>
</feature>
<comment type="subcellular location">
    <subcellularLocation>
        <location evidence="1">Cell membrane</location>
        <topology evidence="1">Multi-pass membrane protein</topology>
    </subcellularLocation>
</comment>
<name>A0A918CFK0_AGRME</name>
<feature type="transmembrane region" description="Helical" evidence="7">
    <location>
        <begin position="262"/>
        <end position="282"/>
    </location>
</feature>
<keyword evidence="2" id="KW-0813">Transport</keyword>
<feature type="transmembrane region" description="Helical" evidence="7">
    <location>
        <begin position="157"/>
        <end position="184"/>
    </location>
</feature>
<feature type="transmembrane region" description="Helical" evidence="7">
    <location>
        <begin position="317"/>
        <end position="337"/>
    </location>
</feature>
<evidence type="ECO:0000256" key="2">
    <source>
        <dbReference type="ARBA" id="ARBA00022448"/>
    </source>
</evidence>
<dbReference type="InterPro" id="IPR036259">
    <property type="entry name" value="MFS_trans_sf"/>
</dbReference>
<keyword evidence="6 7" id="KW-0472">Membrane</keyword>
<keyword evidence="10" id="KW-1185">Reference proteome</keyword>
<evidence type="ECO:0000313" key="9">
    <source>
        <dbReference type="EMBL" id="GGR21706.1"/>
    </source>
</evidence>
<feature type="domain" description="Major facilitator superfamily (MFS) profile" evidence="8">
    <location>
        <begin position="228"/>
        <end position="413"/>
    </location>
</feature>
<dbReference type="AlphaFoldDB" id="A0A918CFK0"/>
<evidence type="ECO:0000259" key="8">
    <source>
        <dbReference type="PROSITE" id="PS50850"/>
    </source>
</evidence>
<feature type="transmembrane region" description="Helical" evidence="7">
    <location>
        <begin position="384"/>
        <end position="402"/>
    </location>
</feature>
<keyword evidence="3" id="KW-1003">Cell membrane</keyword>
<reference evidence="9" key="2">
    <citation type="submission" date="2020-09" db="EMBL/GenBank/DDBJ databases">
        <authorList>
            <person name="Sun Q."/>
            <person name="Ohkuma M."/>
        </authorList>
    </citation>
    <scope>NUCLEOTIDE SEQUENCE</scope>
    <source>
        <strain evidence="9">JCM 3346</strain>
    </source>
</reference>
<feature type="transmembrane region" description="Helical" evidence="7">
    <location>
        <begin position="231"/>
        <end position="256"/>
    </location>
</feature>
<feature type="transmembrane region" description="Helical" evidence="7">
    <location>
        <begin position="358"/>
        <end position="378"/>
    </location>
</feature>
<dbReference type="GO" id="GO:0005886">
    <property type="term" value="C:plasma membrane"/>
    <property type="evidence" value="ECO:0007669"/>
    <property type="project" value="UniProtKB-SubCell"/>
</dbReference>
<evidence type="ECO:0000256" key="3">
    <source>
        <dbReference type="ARBA" id="ARBA00022475"/>
    </source>
</evidence>
<comment type="caution">
    <text evidence="9">The sequence shown here is derived from an EMBL/GenBank/DDBJ whole genome shotgun (WGS) entry which is preliminary data.</text>
</comment>
<gene>
    <name evidence="9" type="ORF">GCM10010196_14050</name>
</gene>
<dbReference type="InterPro" id="IPR020846">
    <property type="entry name" value="MFS_dom"/>
</dbReference>
<evidence type="ECO:0000256" key="1">
    <source>
        <dbReference type="ARBA" id="ARBA00004651"/>
    </source>
</evidence>
<dbReference type="PANTHER" id="PTHR23513">
    <property type="entry name" value="INTEGRAL MEMBRANE EFFLUX PROTEIN-RELATED"/>
    <property type="match status" value="1"/>
</dbReference>
<dbReference type="Pfam" id="PF05977">
    <property type="entry name" value="MFS_3"/>
    <property type="match status" value="1"/>
</dbReference>
<evidence type="ECO:0000256" key="4">
    <source>
        <dbReference type="ARBA" id="ARBA00022692"/>
    </source>
</evidence>
<dbReference type="EMBL" id="BMRJ01000001">
    <property type="protein sequence ID" value="GGR21706.1"/>
    <property type="molecule type" value="Genomic_DNA"/>
</dbReference>
<dbReference type="PROSITE" id="PS50850">
    <property type="entry name" value="MFS"/>
    <property type="match status" value="2"/>
</dbReference>
<evidence type="ECO:0000313" key="10">
    <source>
        <dbReference type="Proteomes" id="UP000610303"/>
    </source>
</evidence>